<reference evidence="1" key="1">
    <citation type="submission" date="2014-09" db="EMBL/GenBank/DDBJ databases">
        <authorList>
            <person name="Magalhaes I.L.F."/>
            <person name="Oliveira U."/>
            <person name="Santos F.R."/>
            <person name="Vidigal T.H.D.A."/>
            <person name="Brescovit A.D."/>
            <person name="Santos A.J."/>
        </authorList>
    </citation>
    <scope>NUCLEOTIDE SEQUENCE</scope>
    <source>
        <tissue evidence="1">Shoot tissue taken approximately 20 cm above the soil surface</tissue>
    </source>
</reference>
<dbReference type="AlphaFoldDB" id="A0A0A8YX25"/>
<dbReference type="EMBL" id="GBRH01266211">
    <property type="protein sequence ID" value="JAD31684.1"/>
    <property type="molecule type" value="Transcribed_RNA"/>
</dbReference>
<evidence type="ECO:0000313" key="1">
    <source>
        <dbReference type="EMBL" id="JAD31684.1"/>
    </source>
</evidence>
<sequence>MHILGSHFSKEIRSWQFFGNSGVHYIQCPRITLFQNTLNVCSFQRNQKLGYQFQLCETHISIPSL</sequence>
<reference evidence="1" key="2">
    <citation type="journal article" date="2015" name="Data Brief">
        <title>Shoot transcriptome of the giant reed, Arundo donax.</title>
        <authorList>
            <person name="Barrero R.A."/>
            <person name="Guerrero F.D."/>
            <person name="Moolhuijzen P."/>
            <person name="Goolsby J.A."/>
            <person name="Tidwell J."/>
            <person name="Bellgard S.E."/>
            <person name="Bellgard M.I."/>
        </authorList>
    </citation>
    <scope>NUCLEOTIDE SEQUENCE</scope>
    <source>
        <tissue evidence="1">Shoot tissue taken approximately 20 cm above the soil surface</tissue>
    </source>
</reference>
<protein>
    <submittedName>
        <fullName evidence="1">Uncharacterized protein</fullName>
    </submittedName>
</protein>
<proteinExistence type="predicted"/>
<accession>A0A0A8YX25</accession>
<name>A0A0A8YX25_ARUDO</name>
<organism evidence="1">
    <name type="scientific">Arundo donax</name>
    <name type="common">Giant reed</name>
    <name type="synonym">Donax arundinaceus</name>
    <dbReference type="NCBI Taxonomy" id="35708"/>
    <lineage>
        <taxon>Eukaryota</taxon>
        <taxon>Viridiplantae</taxon>
        <taxon>Streptophyta</taxon>
        <taxon>Embryophyta</taxon>
        <taxon>Tracheophyta</taxon>
        <taxon>Spermatophyta</taxon>
        <taxon>Magnoliopsida</taxon>
        <taxon>Liliopsida</taxon>
        <taxon>Poales</taxon>
        <taxon>Poaceae</taxon>
        <taxon>PACMAD clade</taxon>
        <taxon>Arundinoideae</taxon>
        <taxon>Arundineae</taxon>
        <taxon>Arundo</taxon>
    </lineage>
</organism>